<proteinExistence type="inferred from homology"/>
<dbReference type="NCBIfam" id="TIGR00434">
    <property type="entry name" value="cysH"/>
    <property type="match status" value="1"/>
</dbReference>
<dbReference type="STRING" id="644295.Metev_0881"/>
<dbReference type="GO" id="GO:0051536">
    <property type="term" value="F:iron-sulfur cluster binding"/>
    <property type="evidence" value="ECO:0007669"/>
    <property type="project" value="UniProtKB-KW"/>
</dbReference>
<dbReference type="NCBIfam" id="NF002537">
    <property type="entry name" value="PRK02090.1"/>
    <property type="match status" value="1"/>
</dbReference>
<dbReference type="OrthoDB" id="5817at2157"/>
<keyword evidence="5" id="KW-0408">Iron</keyword>
<sequence>MSQSLVNESEQLDAETPQTIISHALDKYTPNISISFSGAEDVVLIDMAKKIRDDISVFTLDTGRLYPETYRFIEEIRDYYNIDIDVYMPDRESTEKLVKEKGLFSFYNDGHNECCSVRKIAPLKRALDGLDAWVTGQRKDQSPSRSDLPVVQIDPAFGGGELVKFNPLANWTLKQVWQYIFENDVPYNKLHEKGYISIGCEPCTRPVTPGQHEREGRWWWGEATKKECGLHSGNLK</sequence>
<evidence type="ECO:0000256" key="10">
    <source>
        <dbReference type="ARBA" id="ARBA00029514"/>
    </source>
</evidence>
<dbReference type="InterPro" id="IPR002500">
    <property type="entry name" value="PAPS_reduct_dom"/>
</dbReference>
<keyword evidence="6" id="KW-0411">Iron-sulfur</keyword>
<dbReference type="GO" id="GO:0046872">
    <property type="term" value="F:metal ion binding"/>
    <property type="evidence" value="ECO:0007669"/>
    <property type="project" value="UniProtKB-KW"/>
</dbReference>
<evidence type="ECO:0000256" key="5">
    <source>
        <dbReference type="ARBA" id="ARBA00023004"/>
    </source>
</evidence>
<dbReference type="KEGG" id="mev:Metev_0881"/>
<evidence type="ECO:0000256" key="3">
    <source>
        <dbReference type="ARBA" id="ARBA00022723"/>
    </source>
</evidence>
<dbReference type="EC" id="1.8.4.10" evidence="9"/>
<dbReference type="Pfam" id="PF01507">
    <property type="entry name" value="PAPS_reduct"/>
    <property type="match status" value="1"/>
</dbReference>
<keyword evidence="16" id="KW-1185">Reference proteome</keyword>
<accession>D7E8V8</accession>
<evidence type="ECO:0000259" key="14">
    <source>
        <dbReference type="Pfam" id="PF01507"/>
    </source>
</evidence>
<dbReference type="GO" id="GO:0019344">
    <property type="term" value="P:cysteine biosynthetic process"/>
    <property type="evidence" value="ECO:0007669"/>
    <property type="project" value="InterPro"/>
</dbReference>
<dbReference type="CDD" id="cd23945">
    <property type="entry name" value="PAPS_reductase"/>
    <property type="match status" value="1"/>
</dbReference>
<evidence type="ECO:0000256" key="1">
    <source>
        <dbReference type="ARBA" id="ARBA00001966"/>
    </source>
</evidence>
<evidence type="ECO:0000256" key="9">
    <source>
        <dbReference type="ARBA" id="ARBA00024386"/>
    </source>
</evidence>
<evidence type="ECO:0000313" key="16">
    <source>
        <dbReference type="Proteomes" id="UP000000391"/>
    </source>
</evidence>
<evidence type="ECO:0000256" key="6">
    <source>
        <dbReference type="ARBA" id="ARBA00023014"/>
    </source>
</evidence>
<gene>
    <name evidence="15" type="ordered locus">Metev_0881</name>
</gene>
<evidence type="ECO:0000256" key="2">
    <source>
        <dbReference type="ARBA" id="ARBA00022490"/>
    </source>
</evidence>
<dbReference type="Proteomes" id="UP000000391">
    <property type="component" value="Chromosome"/>
</dbReference>
<dbReference type="GO" id="GO:0043866">
    <property type="term" value="F:adenylyl-sulfate reductase (thioredoxin) activity"/>
    <property type="evidence" value="ECO:0007669"/>
    <property type="project" value="UniProtKB-EC"/>
</dbReference>
<evidence type="ECO:0000256" key="12">
    <source>
        <dbReference type="ARBA" id="ARBA00032041"/>
    </source>
</evidence>
<dbReference type="HOGENOM" id="CLU_044089_1_1_2"/>
<dbReference type="InterPro" id="IPR014729">
    <property type="entry name" value="Rossmann-like_a/b/a_fold"/>
</dbReference>
<evidence type="ECO:0000256" key="13">
    <source>
        <dbReference type="ARBA" id="ARBA00048441"/>
    </source>
</evidence>
<evidence type="ECO:0000313" key="15">
    <source>
        <dbReference type="EMBL" id="ADI73779.1"/>
    </source>
</evidence>
<dbReference type="NCBIfam" id="TIGR02055">
    <property type="entry name" value="APS_reductase"/>
    <property type="match status" value="1"/>
</dbReference>
<protein>
    <recommendedName>
        <fullName evidence="10">Adenosine 5'-phosphosulfate reductase</fullName>
        <ecNumber evidence="9">1.8.4.10</ecNumber>
    </recommendedName>
    <alternativeName>
        <fullName evidence="12">5'-adenylylsulfate reductase</fullName>
    </alternativeName>
    <alternativeName>
        <fullName evidence="11">Thioredoxin-dependent 5'-adenylylsulfate reductase</fullName>
    </alternativeName>
</protein>
<dbReference type="EMBL" id="CP002069">
    <property type="protein sequence ID" value="ADI73779.1"/>
    <property type="molecule type" value="Genomic_DNA"/>
</dbReference>
<dbReference type="PANTHER" id="PTHR46482:SF9">
    <property type="entry name" value="5'-ADENYLYLSULFATE REDUCTASE 1, CHLOROPLASTIC"/>
    <property type="match status" value="1"/>
</dbReference>
<comment type="catalytic activity">
    <reaction evidence="13">
        <text>[thioredoxin]-disulfide + sulfite + AMP + 2 H(+) = adenosine 5'-phosphosulfate + [thioredoxin]-dithiol</text>
        <dbReference type="Rhea" id="RHEA:21976"/>
        <dbReference type="Rhea" id="RHEA-COMP:10698"/>
        <dbReference type="Rhea" id="RHEA-COMP:10700"/>
        <dbReference type="ChEBI" id="CHEBI:15378"/>
        <dbReference type="ChEBI" id="CHEBI:17359"/>
        <dbReference type="ChEBI" id="CHEBI:29950"/>
        <dbReference type="ChEBI" id="CHEBI:50058"/>
        <dbReference type="ChEBI" id="CHEBI:58243"/>
        <dbReference type="ChEBI" id="CHEBI:456215"/>
        <dbReference type="EC" id="1.8.4.10"/>
    </reaction>
</comment>
<comment type="cofactor">
    <cofactor evidence="1">
        <name>[4Fe-4S] cluster</name>
        <dbReference type="ChEBI" id="CHEBI:49883"/>
    </cofactor>
</comment>
<dbReference type="InterPro" id="IPR011798">
    <property type="entry name" value="APS_reductase"/>
</dbReference>
<organism evidence="15 16">
    <name type="scientific">Methanohalobium evestigatum (strain ATCC BAA-1072 / DSM 3721 / NBRC 107634 / OCM 161 / Z-7303)</name>
    <dbReference type="NCBI Taxonomy" id="644295"/>
    <lineage>
        <taxon>Archaea</taxon>
        <taxon>Methanobacteriati</taxon>
        <taxon>Methanobacteriota</taxon>
        <taxon>Stenosarchaea group</taxon>
        <taxon>Methanomicrobia</taxon>
        <taxon>Methanosarcinales</taxon>
        <taxon>Methanosarcinaceae</taxon>
        <taxon>Methanohalobium</taxon>
    </lineage>
</organism>
<feature type="domain" description="Phosphoadenosine phosphosulphate reductase" evidence="14">
    <location>
        <begin position="32"/>
        <end position="206"/>
    </location>
</feature>
<dbReference type="PANTHER" id="PTHR46482">
    <property type="entry name" value="5'-ADENYLYLSULFATE REDUCTASE 3, CHLOROPLASTIC"/>
    <property type="match status" value="1"/>
</dbReference>
<reference evidence="15 16" key="1">
    <citation type="submission" date="2010-06" db="EMBL/GenBank/DDBJ databases">
        <title>Complete sequence chromosome of Methanohalobium evestigatum Z-7303.</title>
        <authorList>
            <consortium name="US DOE Joint Genome Institute"/>
            <person name="Lucas S."/>
            <person name="Copeland A."/>
            <person name="Lapidus A."/>
            <person name="Cheng J.-F."/>
            <person name="Bruce D."/>
            <person name="Goodwin L."/>
            <person name="Pitluck S."/>
            <person name="Saunders E."/>
            <person name="Detter J.C."/>
            <person name="Han C."/>
            <person name="Tapia R."/>
            <person name="Land M."/>
            <person name="Hauser L."/>
            <person name="Kyrpides N."/>
            <person name="Mikhailova N."/>
            <person name="Sieprawska-Lupa M."/>
            <person name="Whitman W.B."/>
            <person name="Anderson I."/>
            <person name="Woyke T."/>
        </authorList>
    </citation>
    <scope>NUCLEOTIDE SEQUENCE [LARGE SCALE GENOMIC DNA]</scope>
    <source>
        <strain evidence="16">ATCC BAA-1072 / DSM 3721 / NBRC 107634 / OCM 161 / Z-7303</strain>
    </source>
</reference>
<keyword evidence="3" id="KW-0479">Metal-binding</keyword>
<evidence type="ECO:0000256" key="7">
    <source>
        <dbReference type="ARBA" id="ARBA00024298"/>
    </source>
</evidence>
<dbReference type="AlphaFoldDB" id="D7E8V8"/>
<dbReference type="HAMAP" id="MF_00063">
    <property type="entry name" value="CysH"/>
    <property type="match status" value="1"/>
</dbReference>
<evidence type="ECO:0000256" key="11">
    <source>
        <dbReference type="ARBA" id="ARBA00030894"/>
    </source>
</evidence>
<evidence type="ECO:0000256" key="4">
    <source>
        <dbReference type="ARBA" id="ARBA00023002"/>
    </source>
</evidence>
<dbReference type="GO" id="GO:0019379">
    <property type="term" value="P:sulfate assimilation, phosphoadenylyl sulfate reduction by phosphoadenylyl-sulfate reductase (thioredoxin)"/>
    <property type="evidence" value="ECO:0007669"/>
    <property type="project" value="InterPro"/>
</dbReference>
<evidence type="ECO:0000256" key="8">
    <source>
        <dbReference type="ARBA" id="ARBA00024327"/>
    </source>
</evidence>
<comment type="function">
    <text evidence="7">Catalyzes the formation of sulfite from adenosine 5'-phosphosulfate (APS) using thioredoxin as an electron donor.</text>
</comment>
<dbReference type="GO" id="GO:0004604">
    <property type="term" value="F:phosphoadenylyl-sulfate reductase (thioredoxin) activity"/>
    <property type="evidence" value="ECO:0007669"/>
    <property type="project" value="InterPro"/>
</dbReference>
<dbReference type="InterPro" id="IPR004511">
    <property type="entry name" value="PAPS/APS_Rdtase"/>
</dbReference>
<name>D7E8V8_METEZ</name>
<keyword evidence="4 15" id="KW-0560">Oxidoreductase</keyword>
<dbReference type="SUPFAM" id="SSF52402">
    <property type="entry name" value="Adenine nucleotide alpha hydrolases-like"/>
    <property type="match status" value="1"/>
</dbReference>
<dbReference type="Gene3D" id="3.40.50.620">
    <property type="entry name" value="HUPs"/>
    <property type="match status" value="1"/>
</dbReference>
<keyword evidence="2" id="KW-0963">Cytoplasm</keyword>
<dbReference type="PIRSF" id="PIRSF000857">
    <property type="entry name" value="PAPS_reductase"/>
    <property type="match status" value="1"/>
</dbReference>
<comment type="pathway">
    <text evidence="8">Sulfur metabolism; hydrogen sulfide biosynthesis; sulfite from sulfate.</text>
</comment>